<reference evidence="2" key="1">
    <citation type="submission" date="2016-11" db="EMBL/GenBank/DDBJ databases">
        <authorList>
            <person name="Varghese N."/>
            <person name="Submissions S."/>
        </authorList>
    </citation>
    <scope>NUCLEOTIDE SEQUENCE [LARGE SCALE GENOMIC DNA]</scope>
    <source>
        <strain evidence="2">DSM 9756</strain>
    </source>
</reference>
<dbReference type="Pfam" id="PF01663">
    <property type="entry name" value="Phosphodiest"/>
    <property type="match status" value="1"/>
</dbReference>
<dbReference type="Proteomes" id="UP000184076">
    <property type="component" value="Unassembled WGS sequence"/>
</dbReference>
<sequence>MGTTDLIAHRYGFMSPAYLKQLEQADAAVGYLWRTLSESGLDQRYNLIVQSDHGGRDHDHTTPHPEVLTIPWICSGPSSRKAYPIEGPVSILDTAPTICRLMEVAHEHLPWEGRPLEQILAVGKSEPAQALWTTM</sequence>
<gene>
    <name evidence="1" type="ORF">SAMN02745206_01079</name>
</gene>
<evidence type="ECO:0000313" key="1">
    <source>
        <dbReference type="EMBL" id="SHE95368.1"/>
    </source>
</evidence>
<dbReference type="SUPFAM" id="SSF53649">
    <property type="entry name" value="Alkaline phosphatase-like"/>
    <property type="match status" value="1"/>
</dbReference>
<dbReference type="AlphaFoldDB" id="A0A1M4XPJ9"/>
<dbReference type="Gene3D" id="3.40.720.10">
    <property type="entry name" value="Alkaline Phosphatase, subunit A"/>
    <property type="match status" value="1"/>
</dbReference>
<organism evidence="1 2">
    <name type="scientific">Desulfacinum infernum DSM 9756</name>
    <dbReference type="NCBI Taxonomy" id="1121391"/>
    <lineage>
        <taxon>Bacteria</taxon>
        <taxon>Pseudomonadati</taxon>
        <taxon>Thermodesulfobacteriota</taxon>
        <taxon>Syntrophobacteria</taxon>
        <taxon>Syntrophobacterales</taxon>
        <taxon>Syntrophobacteraceae</taxon>
        <taxon>Desulfacinum</taxon>
    </lineage>
</organism>
<dbReference type="EMBL" id="FQVB01000009">
    <property type="protein sequence ID" value="SHE95368.1"/>
    <property type="molecule type" value="Genomic_DNA"/>
</dbReference>
<dbReference type="InterPro" id="IPR002591">
    <property type="entry name" value="Phosphodiest/P_Trfase"/>
</dbReference>
<protein>
    <submittedName>
        <fullName evidence="1">Type I phosphodiesterase / nucleotide pyrophosphatase</fullName>
    </submittedName>
</protein>
<dbReference type="InterPro" id="IPR017850">
    <property type="entry name" value="Alkaline_phosphatase_core_sf"/>
</dbReference>
<name>A0A1M4XPJ9_9BACT</name>
<evidence type="ECO:0000313" key="2">
    <source>
        <dbReference type="Proteomes" id="UP000184076"/>
    </source>
</evidence>
<proteinExistence type="predicted"/>
<keyword evidence="2" id="KW-1185">Reference proteome</keyword>
<dbReference type="STRING" id="1121391.SAMN02745206_01079"/>
<accession>A0A1M4XPJ9</accession>
<dbReference type="OrthoDB" id="5500422at2"/>